<accession>A0AAD4EF31</accession>
<proteinExistence type="inferred from homology"/>
<evidence type="ECO:0000313" key="9">
    <source>
        <dbReference type="EMBL" id="KAG1903799.1"/>
    </source>
</evidence>
<dbReference type="PANTHER" id="PTHR46300:SF7">
    <property type="entry name" value="P450, PUTATIVE (EUROFUNG)-RELATED"/>
    <property type="match status" value="1"/>
</dbReference>
<dbReference type="Proteomes" id="UP001195769">
    <property type="component" value="Unassembled WGS sequence"/>
</dbReference>
<keyword evidence="4" id="KW-0479">Metal-binding</keyword>
<dbReference type="Gene3D" id="1.10.630.10">
    <property type="entry name" value="Cytochrome P450"/>
    <property type="match status" value="1"/>
</dbReference>
<reference evidence="9" key="1">
    <citation type="journal article" date="2020" name="New Phytol.">
        <title>Comparative genomics reveals dynamic genome evolution in host specialist ectomycorrhizal fungi.</title>
        <authorList>
            <person name="Lofgren L.A."/>
            <person name="Nguyen N.H."/>
            <person name="Vilgalys R."/>
            <person name="Ruytinx J."/>
            <person name="Liao H.L."/>
            <person name="Branco S."/>
            <person name="Kuo A."/>
            <person name="LaButti K."/>
            <person name="Lipzen A."/>
            <person name="Andreopoulos W."/>
            <person name="Pangilinan J."/>
            <person name="Riley R."/>
            <person name="Hundley H."/>
            <person name="Na H."/>
            <person name="Barry K."/>
            <person name="Grigoriev I.V."/>
            <person name="Stajich J.E."/>
            <person name="Kennedy P.G."/>
        </authorList>
    </citation>
    <scope>NUCLEOTIDE SEQUENCE</scope>
    <source>
        <strain evidence="9">FC203</strain>
    </source>
</reference>
<evidence type="ECO:0000256" key="4">
    <source>
        <dbReference type="ARBA" id="ARBA00022723"/>
    </source>
</evidence>
<feature type="compositionally biased region" description="Polar residues" evidence="8">
    <location>
        <begin position="1"/>
        <end position="13"/>
    </location>
</feature>
<dbReference type="AlphaFoldDB" id="A0AAD4EF31"/>
<dbReference type="GO" id="GO:0020037">
    <property type="term" value="F:heme binding"/>
    <property type="evidence" value="ECO:0007669"/>
    <property type="project" value="InterPro"/>
</dbReference>
<evidence type="ECO:0000256" key="8">
    <source>
        <dbReference type="SAM" id="MobiDB-lite"/>
    </source>
</evidence>
<evidence type="ECO:0000256" key="1">
    <source>
        <dbReference type="ARBA" id="ARBA00001971"/>
    </source>
</evidence>
<dbReference type="InterPro" id="IPR050364">
    <property type="entry name" value="Cytochrome_P450_fung"/>
</dbReference>
<dbReference type="InterPro" id="IPR001128">
    <property type="entry name" value="Cyt_P450"/>
</dbReference>
<feature type="region of interest" description="Disordered" evidence="8">
    <location>
        <begin position="1"/>
        <end position="29"/>
    </location>
</feature>
<evidence type="ECO:0000256" key="6">
    <source>
        <dbReference type="ARBA" id="ARBA00023004"/>
    </source>
</evidence>
<dbReference type="EMBL" id="JABBWK010000011">
    <property type="protein sequence ID" value="KAG1903799.1"/>
    <property type="molecule type" value="Genomic_DNA"/>
</dbReference>
<name>A0AAD4EF31_9AGAM</name>
<dbReference type="RefSeq" id="XP_041229374.1">
    <property type="nucleotide sequence ID" value="XM_041374682.1"/>
</dbReference>
<dbReference type="GO" id="GO:0005506">
    <property type="term" value="F:iron ion binding"/>
    <property type="evidence" value="ECO:0007669"/>
    <property type="project" value="InterPro"/>
</dbReference>
<dbReference type="GeneID" id="64668980"/>
<evidence type="ECO:0000256" key="3">
    <source>
        <dbReference type="ARBA" id="ARBA00022617"/>
    </source>
</evidence>
<evidence type="ECO:0000256" key="5">
    <source>
        <dbReference type="ARBA" id="ARBA00023002"/>
    </source>
</evidence>
<dbReference type="GO" id="GO:0016705">
    <property type="term" value="F:oxidoreductase activity, acting on paired donors, with incorporation or reduction of molecular oxygen"/>
    <property type="evidence" value="ECO:0007669"/>
    <property type="project" value="InterPro"/>
</dbReference>
<organism evidence="9 10">
    <name type="scientific">Suillus fuscotomentosus</name>
    <dbReference type="NCBI Taxonomy" id="1912939"/>
    <lineage>
        <taxon>Eukaryota</taxon>
        <taxon>Fungi</taxon>
        <taxon>Dikarya</taxon>
        <taxon>Basidiomycota</taxon>
        <taxon>Agaricomycotina</taxon>
        <taxon>Agaricomycetes</taxon>
        <taxon>Agaricomycetidae</taxon>
        <taxon>Boletales</taxon>
        <taxon>Suillineae</taxon>
        <taxon>Suillaceae</taxon>
        <taxon>Suillus</taxon>
    </lineage>
</organism>
<sequence length="120" mass="13363">MLNDPQTYSNPSEFNPERFLAKDGKEPEADPRRACFGFGRRFLTLVAFDWTGLHLADASIWICAAMSLVVFDVSKVVENGVEITPEIDPSSGSISHPKPFECLIKARSEKALALIQEDTY</sequence>
<evidence type="ECO:0000256" key="7">
    <source>
        <dbReference type="ARBA" id="ARBA00023033"/>
    </source>
</evidence>
<protein>
    <submittedName>
        <fullName evidence="9">Uncharacterized protein</fullName>
    </submittedName>
</protein>
<keyword evidence="3" id="KW-0349">Heme</keyword>
<keyword evidence="7" id="KW-0503">Monooxygenase</keyword>
<dbReference type="GO" id="GO:0004497">
    <property type="term" value="F:monooxygenase activity"/>
    <property type="evidence" value="ECO:0007669"/>
    <property type="project" value="UniProtKB-KW"/>
</dbReference>
<keyword evidence="10" id="KW-1185">Reference proteome</keyword>
<feature type="compositionally biased region" description="Basic and acidic residues" evidence="8">
    <location>
        <begin position="15"/>
        <end position="29"/>
    </location>
</feature>
<keyword evidence="5" id="KW-0560">Oxidoreductase</keyword>
<keyword evidence="6" id="KW-0408">Iron</keyword>
<dbReference type="Pfam" id="PF00067">
    <property type="entry name" value="p450"/>
    <property type="match status" value="1"/>
</dbReference>
<evidence type="ECO:0000256" key="2">
    <source>
        <dbReference type="ARBA" id="ARBA00010617"/>
    </source>
</evidence>
<dbReference type="PANTHER" id="PTHR46300">
    <property type="entry name" value="P450, PUTATIVE (EUROFUNG)-RELATED-RELATED"/>
    <property type="match status" value="1"/>
</dbReference>
<comment type="similarity">
    <text evidence="2">Belongs to the cytochrome P450 family.</text>
</comment>
<dbReference type="SUPFAM" id="SSF48264">
    <property type="entry name" value="Cytochrome P450"/>
    <property type="match status" value="1"/>
</dbReference>
<dbReference type="InterPro" id="IPR036396">
    <property type="entry name" value="Cyt_P450_sf"/>
</dbReference>
<comment type="caution">
    <text evidence="9">The sequence shown here is derived from an EMBL/GenBank/DDBJ whole genome shotgun (WGS) entry which is preliminary data.</text>
</comment>
<evidence type="ECO:0000313" key="10">
    <source>
        <dbReference type="Proteomes" id="UP001195769"/>
    </source>
</evidence>
<gene>
    <name evidence="9" type="ORF">F5891DRAFT_946539</name>
</gene>
<comment type="cofactor">
    <cofactor evidence="1">
        <name>heme</name>
        <dbReference type="ChEBI" id="CHEBI:30413"/>
    </cofactor>
</comment>